<comment type="caution">
    <text evidence="2">The sequence shown here is derived from an EMBL/GenBank/DDBJ whole genome shotgun (WGS) entry which is preliminary data.</text>
</comment>
<evidence type="ECO:0000313" key="3">
    <source>
        <dbReference type="EMBL" id="NYI38327.1"/>
    </source>
</evidence>
<organism evidence="2 5">
    <name type="scientific">Aeromicrobium tamlense</name>
    <dbReference type="NCBI Taxonomy" id="375541"/>
    <lineage>
        <taxon>Bacteria</taxon>
        <taxon>Bacillati</taxon>
        <taxon>Actinomycetota</taxon>
        <taxon>Actinomycetes</taxon>
        <taxon>Propionibacteriales</taxon>
        <taxon>Nocardioidaceae</taxon>
        <taxon>Aeromicrobium</taxon>
    </lineage>
</organism>
<sequence length="49" mass="5172">MMILLLLLMTTTAAALAAGLWSTINHDGLGVRPGPRSHARDTFGASYDS</sequence>
<dbReference type="RefSeq" id="WP_179424932.1">
    <property type="nucleotide sequence ID" value="NZ_BAAAMP010000001.1"/>
</dbReference>
<reference evidence="2" key="2">
    <citation type="submission" date="2020-09" db="EMBL/GenBank/DDBJ databases">
        <title>Novel species in genus Aeromicrobium.</title>
        <authorList>
            <person name="Zhang G."/>
        </authorList>
    </citation>
    <scope>NUCLEOTIDE SEQUENCE</scope>
    <source>
        <strain evidence="2">SSW1-57</strain>
    </source>
</reference>
<keyword evidence="1" id="KW-0732">Signal</keyword>
<proteinExistence type="predicted"/>
<reference evidence="3 4" key="1">
    <citation type="submission" date="2020-07" db="EMBL/GenBank/DDBJ databases">
        <title>Sequencing the genomes of 1000 actinobacteria strains.</title>
        <authorList>
            <person name="Klenk H.-P."/>
        </authorList>
    </citation>
    <scope>NUCLEOTIDE SEQUENCE [LARGE SCALE GENOMIC DNA]</scope>
    <source>
        <strain evidence="3 4">DSM 19087</strain>
    </source>
</reference>
<evidence type="ECO:0000313" key="4">
    <source>
        <dbReference type="Proteomes" id="UP000587211"/>
    </source>
</evidence>
<keyword evidence="4" id="KW-1185">Reference proteome</keyword>
<name>A0A8I0KHH2_9ACTN</name>
<dbReference type="Proteomes" id="UP000659061">
    <property type="component" value="Unassembled WGS sequence"/>
</dbReference>
<dbReference type="AlphaFoldDB" id="A0A8I0KHH2"/>
<evidence type="ECO:0000256" key="1">
    <source>
        <dbReference type="SAM" id="SignalP"/>
    </source>
</evidence>
<evidence type="ECO:0000313" key="5">
    <source>
        <dbReference type="Proteomes" id="UP000659061"/>
    </source>
</evidence>
<gene>
    <name evidence="3" type="ORF">BJ975_001702</name>
    <name evidence="2" type="ORF">IDH50_11890</name>
</gene>
<dbReference type="EMBL" id="JACWMT010000002">
    <property type="protein sequence ID" value="MBD1270936.1"/>
    <property type="molecule type" value="Genomic_DNA"/>
</dbReference>
<dbReference type="EMBL" id="JACBZN010000001">
    <property type="protein sequence ID" value="NYI38327.1"/>
    <property type="molecule type" value="Genomic_DNA"/>
</dbReference>
<evidence type="ECO:0000313" key="2">
    <source>
        <dbReference type="EMBL" id="MBD1270936.1"/>
    </source>
</evidence>
<feature type="chain" id="PRO_5034054165" evidence="1">
    <location>
        <begin position="18"/>
        <end position="49"/>
    </location>
</feature>
<accession>A0A8I0KHH2</accession>
<protein>
    <submittedName>
        <fullName evidence="2">Uncharacterized protein</fullName>
    </submittedName>
</protein>
<feature type="signal peptide" evidence="1">
    <location>
        <begin position="1"/>
        <end position="17"/>
    </location>
</feature>
<dbReference type="Proteomes" id="UP000587211">
    <property type="component" value="Unassembled WGS sequence"/>
</dbReference>